<keyword evidence="2 5" id="KW-0812">Transmembrane</keyword>
<evidence type="ECO:0000256" key="4">
    <source>
        <dbReference type="ARBA" id="ARBA00023136"/>
    </source>
</evidence>
<dbReference type="AlphaFoldDB" id="A0A4V2MHY4"/>
<feature type="transmembrane region" description="Helical" evidence="5">
    <location>
        <begin position="26"/>
        <end position="45"/>
    </location>
</feature>
<feature type="transmembrane region" description="Helical" evidence="5">
    <location>
        <begin position="181"/>
        <end position="199"/>
    </location>
</feature>
<feature type="transmembrane region" description="Helical" evidence="5">
    <location>
        <begin position="397"/>
        <end position="428"/>
    </location>
</feature>
<keyword evidence="8" id="KW-1185">Reference proteome</keyword>
<dbReference type="Pfam" id="PF00916">
    <property type="entry name" value="Sulfate_transp"/>
    <property type="match status" value="1"/>
</dbReference>
<feature type="transmembrane region" description="Helical" evidence="5">
    <location>
        <begin position="348"/>
        <end position="377"/>
    </location>
</feature>
<evidence type="ECO:0000256" key="5">
    <source>
        <dbReference type="SAM" id="Phobius"/>
    </source>
</evidence>
<evidence type="ECO:0000256" key="2">
    <source>
        <dbReference type="ARBA" id="ARBA00022692"/>
    </source>
</evidence>
<proteinExistence type="predicted"/>
<evidence type="ECO:0000313" key="7">
    <source>
        <dbReference type="EMBL" id="TCC88146.1"/>
    </source>
</evidence>
<dbReference type="RefSeq" id="WP_131555101.1">
    <property type="nucleotide sequence ID" value="NZ_SJSK01000006.1"/>
</dbReference>
<feature type="transmembrane region" description="Helical" evidence="5">
    <location>
        <begin position="206"/>
        <end position="224"/>
    </location>
</feature>
<keyword evidence="3 5" id="KW-1133">Transmembrane helix</keyword>
<comment type="subcellular location">
    <subcellularLocation>
        <location evidence="1">Membrane</location>
        <topology evidence="1">Multi-pass membrane protein</topology>
    </subcellularLocation>
</comment>
<feature type="transmembrane region" description="Helical" evidence="5">
    <location>
        <begin position="51"/>
        <end position="68"/>
    </location>
</feature>
<dbReference type="GO" id="GO:0055085">
    <property type="term" value="P:transmembrane transport"/>
    <property type="evidence" value="ECO:0007669"/>
    <property type="project" value="InterPro"/>
</dbReference>
<reference evidence="7 8" key="1">
    <citation type="submission" date="2019-02" db="EMBL/GenBank/DDBJ databases">
        <title>Pedobacter sp. RP-1-13 sp. nov., isolated from Arctic soil.</title>
        <authorList>
            <person name="Dahal R.H."/>
        </authorList>
    </citation>
    <scope>NUCLEOTIDE SEQUENCE [LARGE SCALE GENOMIC DNA]</scope>
    <source>
        <strain evidence="7 8">RP-1-13</strain>
    </source>
</reference>
<dbReference type="Proteomes" id="UP000292884">
    <property type="component" value="Unassembled WGS sequence"/>
</dbReference>
<evidence type="ECO:0000256" key="3">
    <source>
        <dbReference type="ARBA" id="ARBA00022989"/>
    </source>
</evidence>
<dbReference type="InterPro" id="IPR001902">
    <property type="entry name" value="SLC26A/SulP_fam"/>
</dbReference>
<dbReference type="InterPro" id="IPR011547">
    <property type="entry name" value="SLC26A/SulP_dom"/>
</dbReference>
<evidence type="ECO:0000259" key="6">
    <source>
        <dbReference type="Pfam" id="PF00916"/>
    </source>
</evidence>
<keyword evidence="4 5" id="KW-0472">Membrane</keyword>
<feature type="transmembrane region" description="Helical" evidence="5">
    <location>
        <begin position="266"/>
        <end position="285"/>
    </location>
</feature>
<feature type="transmembrane region" description="Helical" evidence="5">
    <location>
        <begin position="123"/>
        <end position="142"/>
    </location>
</feature>
<accession>A0A4V2MHY4</accession>
<dbReference type="PANTHER" id="PTHR11814">
    <property type="entry name" value="SULFATE TRANSPORTER"/>
    <property type="match status" value="1"/>
</dbReference>
<feature type="domain" description="SLC26A/SulP transporter" evidence="6">
    <location>
        <begin position="22"/>
        <end position="391"/>
    </location>
</feature>
<gene>
    <name evidence="7" type="ORF">EZ428_20710</name>
</gene>
<evidence type="ECO:0000256" key="1">
    <source>
        <dbReference type="ARBA" id="ARBA00004141"/>
    </source>
</evidence>
<organism evidence="7 8">
    <name type="scientific">Pedobacter frigiditerrae</name>
    <dbReference type="NCBI Taxonomy" id="2530452"/>
    <lineage>
        <taxon>Bacteria</taxon>
        <taxon>Pseudomonadati</taxon>
        <taxon>Bacteroidota</taxon>
        <taxon>Sphingobacteriia</taxon>
        <taxon>Sphingobacteriales</taxon>
        <taxon>Sphingobacteriaceae</taxon>
        <taxon>Pedobacter</taxon>
    </lineage>
</organism>
<dbReference type="OrthoDB" id="9769739at2"/>
<comment type="caution">
    <text evidence="7">The sequence shown here is derived from an EMBL/GenBank/DDBJ whole genome shotgun (WGS) entry which is preliminary data.</text>
</comment>
<dbReference type="GO" id="GO:0016020">
    <property type="term" value="C:membrane"/>
    <property type="evidence" value="ECO:0007669"/>
    <property type="project" value="UniProtKB-SubCell"/>
</dbReference>
<sequence>MGNENSTSSRFEVKKYILKKNLKKDLPSSVVVFLVALPLCLGIALASGAPLFAGLIAGIVGGIVVGFLSGSQLSVSGPAAGLTAIVLGAIASLGNYQVFLLALVLAGVLQLVLGLIKAGTIGNYFPSSVITGMLAGIGLLLIRKQLSHAVGYDKDYFLDEGISEKGAENAMSAIGNALNSISLTATVISVLSLLTLIYWPKIKKLNVVPAPFVVVALGITLAIVSKNTNYALAQEHMVNIPMFSGWQEFKGLFTAPDFSAVGRWDVWVVAATIAVVASLETLLGIEAVDKMDPIKRVTPTNRELIAQGLGNITSGMLGGLPMTSVIVRSSANVNAGARTKMSAIFHGLLLLLSLILIPGIINMIPLACLAAILLFTGYKLTKISLFKDMYQKGWDQFIPFLVTVLAVVLTDLLKGVAIGMAFSIFYLLRTNMRNPFFYKVQEEGNKKNIRIKLAEEVSFLNKAAIQVLLTGIPKETNVIIDGSNARYIDPDVLETIFNYKHNAYTKGIIVTLEHIKSNYVVPKLNNKIVEEINK</sequence>
<protein>
    <submittedName>
        <fullName evidence="7">SulP family inorganic anion transporter</fullName>
    </submittedName>
</protein>
<evidence type="ECO:0000313" key="8">
    <source>
        <dbReference type="Proteomes" id="UP000292884"/>
    </source>
</evidence>
<name>A0A4V2MHY4_9SPHI</name>
<dbReference type="EMBL" id="SJSK01000006">
    <property type="protein sequence ID" value="TCC88146.1"/>
    <property type="molecule type" value="Genomic_DNA"/>
</dbReference>